<protein>
    <submittedName>
        <fullName evidence="1">Uncharacterized protein</fullName>
    </submittedName>
</protein>
<gene>
    <name evidence="1" type="ORF">GPA26_04235</name>
</gene>
<organism evidence="1 2">
    <name type="scientific">Aromatoleum petrolei</name>
    <dbReference type="NCBI Taxonomy" id="76116"/>
    <lineage>
        <taxon>Bacteria</taxon>
        <taxon>Pseudomonadati</taxon>
        <taxon>Pseudomonadota</taxon>
        <taxon>Betaproteobacteria</taxon>
        <taxon>Rhodocyclales</taxon>
        <taxon>Rhodocyclaceae</taxon>
        <taxon>Aromatoleum</taxon>
    </lineage>
</organism>
<dbReference type="EMBL" id="WTVR01000006">
    <property type="protein sequence ID" value="NMF87686.1"/>
    <property type="molecule type" value="Genomic_DNA"/>
</dbReference>
<dbReference type="RefSeq" id="WP_169205131.1">
    <property type="nucleotide sequence ID" value="NZ_CP059560.1"/>
</dbReference>
<reference evidence="1 2" key="1">
    <citation type="submission" date="2019-12" db="EMBL/GenBank/DDBJ databases">
        <title>Comparative genomics gives insights into the taxonomy of the Azoarcus-Aromatoleum group and reveals separate origins of nif in the plant-associated Azoarcus and non-plant-associated Aromatoleum sub-groups.</title>
        <authorList>
            <person name="Lafos M."/>
            <person name="Maluk M."/>
            <person name="Batista M."/>
            <person name="Junghare M."/>
            <person name="Carmona M."/>
            <person name="Faoro H."/>
            <person name="Cruz L.M."/>
            <person name="Battistoni F."/>
            <person name="De Souza E."/>
            <person name="Pedrosa F."/>
            <person name="Chen W.-M."/>
            <person name="Poole P.S."/>
            <person name="Dixon R.A."/>
            <person name="James E.K."/>
        </authorList>
    </citation>
    <scope>NUCLEOTIDE SEQUENCE [LARGE SCALE GENOMIC DNA]</scope>
    <source>
        <strain evidence="1 2">ToN1</strain>
    </source>
</reference>
<name>A0ABX1MMU9_9RHOO</name>
<sequence length="81" mass="8687">MSWVTGMRANVETAKRELRIASGAAVIEGMHMGLNRPHRAHVLAVRGGLGEKTALRTVPDFAASQVLGPRHRVSVSGKSPF</sequence>
<proteinExistence type="predicted"/>
<keyword evidence="2" id="KW-1185">Reference proteome</keyword>
<comment type="caution">
    <text evidence="1">The sequence shown here is derived from an EMBL/GenBank/DDBJ whole genome shotgun (WGS) entry which is preliminary data.</text>
</comment>
<accession>A0ABX1MMU9</accession>
<evidence type="ECO:0000313" key="1">
    <source>
        <dbReference type="EMBL" id="NMF87686.1"/>
    </source>
</evidence>
<evidence type="ECO:0000313" key="2">
    <source>
        <dbReference type="Proteomes" id="UP000652074"/>
    </source>
</evidence>
<dbReference type="Proteomes" id="UP000652074">
    <property type="component" value="Unassembled WGS sequence"/>
</dbReference>